<dbReference type="Pfam" id="PF07722">
    <property type="entry name" value="Peptidase_C26"/>
    <property type="match status" value="1"/>
</dbReference>
<dbReference type="GO" id="GO:0005829">
    <property type="term" value="C:cytosol"/>
    <property type="evidence" value="ECO:0007669"/>
    <property type="project" value="TreeGrafter"/>
</dbReference>
<dbReference type="RefSeq" id="WP_244501665.1">
    <property type="nucleotide sequence ID" value="NZ_FOCF01000012.1"/>
</dbReference>
<gene>
    <name evidence="2" type="ORF">SAMN05192583_3532</name>
</gene>
<dbReference type="SUPFAM" id="SSF52317">
    <property type="entry name" value="Class I glutamine amidotransferase-like"/>
    <property type="match status" value="1"/>
</dbReference>
<proteinExistence type="predicted"/>
<dbReference type="EMBL" id="FOCF01000012">
    <property type="protein sequence ID" value="SEN77148.1"/>
    <property type="molecule type" value="Genomic_DNA"/>
</dbReference>
<dbReference type="PROSITE" id="PS51273">
    <property type="entry name" value="GATASE_TYPE_1"/>
    <property type="match status" value="1"/>
</dbReference>
<dbReference type="AlphaFoldDB" id="A0A1H8JAK7"/>
<sequence length="274" mass="28898">MIASRRPVIGVLCCNEVASRPVQVVASRFVDPLSALAGAAVLLVPAISGAADVPLLADLLDGLLLTGSRSHVAPRRYGDRAGHAHHLDEERDEVALALADRMIEAAKPVFGICRGLQEINVLFGGTLSANPYRERHHAGAWDGDYAQLFDHCHDVSLSAGGRLSAATGVRRLTVNSVHEQGIDRLGGGLAVEAIASDDGLVEAISARPCGAPVLAVQWHPEWNAGQSVGGRAFFALVREALHDAVARRPVGGRTTGALHHAPRRGPSARQLRGH</sequence>
<dbReference type="STRING" id="1166340.SAMN05192583_3532"/>
<reference evidence="3" key="1">
    <citation type="submission" date="2016-10" db="EMBL/GenBank/DDBJ databases">
        <authorList>
            <person name="Varghese N."/>
            <person name="Submissions S."/>
        </authorList>
    </citation>
    <scope>NUCLEOTIDE SEQUENCE [LARGE SCALE GENOMIC DNA]</scope>
    <source>
        <strain evidence="3">S6-262</strain>
    </source>
</reference>
<dbReference type="Gene3D" id="3.40.50.880">
    <property type="match status" value="1"/>
</dbReference>
<dbReference type="InterPro" id="IPR044668">
    <property type="entry name" value="PuuD-like"/>
</dbReference>
<dbReference type="PANTHER" id="PTHR43235">
    <property type="entry name" value="GLUTAMINE AMIDOTRANSFERASE PB2B2.05-RELATED"/>
    <property type="match status" value="1"/>
</dbReference>
<dbReference type="GO" id="GO:0033969">
    <property type="term" value="F:gamma-glutamyl-gamma-aminobutyrate hydrolase activity"/>
    <property type="evidence" value="ECO:0007669"/>
    <property type="project" value="TreeGrafter"/>
</dbReference>
<dbReference type="Proteomes" id="UP000199206">
    <property type="component" value="Unassembled WGS sequence"/>
</dbReference>
<name>A0A1H8JAK7_9SPHN</name>
<evidence type="ECO:0000313" key="2">
    <source>
        <dbReference type="EMBL" id="SEN77148.1"/>
    </source>
</evidence>
<dbReference type="GO" id="GO:0006598">
    <property type="term" value="P:polyamine catabolic process"/>
    <property type="evidence" value="ECO:0007669"/>
    <property type="project" value="TreeGrafter"/>
</dbReference>
<keyword evidence="2" id="KW-0315">Glutamine amidotransferase</keyword>
<dbReference type="GO" id="GO:0016740">
    <property type="term" value="F:transferase activity"/>
    <property type="evidence" value="ECO:0007669"/>
    <property type="project" value="UniProtKB-KW"/>
</dbReference>
<feature type="region of interest" description="Disordered" evidence="1">
    <location>
        <begin position="250"/>
        <end position="274"/>
    </location>
</feature>
<dbReference type="PANTHER" id="PTHR43235:SF1">
    <property type="entry name" value="GLUTAMINE AMIDOTRANSFERASE PB2B2.05-RELATED"/>
    <property type="match status" value="1"/>
</dbReference>
<evidence type="ECO:0000256" key="1">
    <source>
        <dbReference type="SAM" id="MobiDB-lite"/>
    </source>
</evidence>
<evidence type="ECO:0000313" key="3">
    <source>
        <dbReference type="Proteomes" id="UP000199206"/>
    </source>
</evidence>
<dbReference type="InterPro" id="IPR029062">
    <property type="entry name" value="Class_I_gatase-like"/>
</dbReference>
<keyword evidence="3" id="KW-1185">Reference proteome</keyword>
<accession>A0A1H8JAK7</accession>
<keyword evidence="2" id="KW-0808">Transferase</keyword>
<dbReference type="InterPro" id="IPR011697">
    <property type="entry name" value="Peptidase_C26"/>
</dbReference>
<protein>
    <submittedName>
        <fullName evidence="2">Putative glutamine amidotransferase</fullName>
    </submittedName>
</protein>
<organism evidence="2 3">
    <name type="scientific">Sphingomonas gellani</name>
    <dbReference type="NCBI Taxonomy" id="1166340"/>
    <lineage>
        <taxon>Bacteria</taxon>
        <taxon>Pseudomonadati</taxon>
        <taxon>Pseudomonadota</taxon>
        <taxon>Alphaproteobacteria</taxon>
        <taxon>Sphingomonadales</taxon>
        <taxon>Sphingomonadaceae</taxon>
        <taxon>Sphingomonas</taxon>
    </lineage>
</organism>